<feature type="transmembrane region" description="Helical" evidence="1">
    <location>
        <begin position="46"/>
        <end position="66"/>
    </location>
</feature>
<feature type="transmembrane region" description="Helical" evidence="1">
    <location>
        <begin position="6"/>
        <end position="25"/>
    </location>
</feature>
<gene>
    <name evidence="2" type="ORF">LCGC14_1526920</name>
</gene>
<feature type="transmembrane region" description="Helical" evidence="1">
    <location>
        <begin position="78"/>
        <end position="101"/>
    </location>
</feature>
<organism evidence="2">
    <name type="scientific">marine sediment metagenome</name>
    <dbReference type="NCBI Taxonomy" id="412755"/>
    <lineage>
        <taxon>unclassified sequences</taxon>
        <taxon>metagenomes</taxon>
        <taxon>ecological metagenomes</taxon>
    </lineage>
</organism>
<keyword evidence="1" id="KW-0472">Membrane</keyword>
<accession>A0A0F9IWX2</accession>
<proteinExistence type="predicted"/>
<dbReference type="AlphaFoldDB" id="A0A0F9IWX2"/>
<dbReference type="Pfam" id="PF08570">
    <property type="entry name" value="DUF1761"/>
    <property type="match status" value="1"/>
</dbReference>
<dbReference type="EMBL" id="LAZR01011398">
    <property type="protein sequence ID" value="KKM61914.1"/>
    <property type="molecule type" value="Genomic_DNA"/>
</dbReference>
<protein>
    <recommendedName>
        <fullName evidence="3">DUF1761 domain-containing protein</fullName>
    </recommendedName>
</protein>
<comment type="caution">
    <text evidence="2">The sequence shown here is derived from an EMBL/GenBank/DDBJ whole genome shotgun (WGS) entry which is preliminary data.</text>
</comment>
<sequence>MKNVDLLTVFFAAAIYMVMYILWYSNILFGKVYEKILKTTKKKPPFYHYFLLFLFLFVISYVMSLFEVLMGVTTFFDGIFLGFLIWLGLVTTHSLFLVVSFKRSIKLYALDNLLYLLALMIVGGILAG</sequence>
<name>A0A0F9IWX2_9ZZZZ</name>
<evidence type="ECO:0008006" key="3">
    <source>
        <dbReference type="Google" id="ProtNLM"/>
    </source>
</evidence>
<keyword evidence="1" id="KW-1133">Transmembrane helix</keyword>
<evidence type="ECO:0000313" key="2">
    <source>
        <dbReference type="EMBL" id="KKM61914.1"/>
    </source>
</evidence>
<dbReference type="InterPro" id="IPR013879">
    <property type="entry name" value="DUF1761"/>
</dbReference>
<reference evidence="2" key="1">
    <citation type="journal article" date="2015" name="Nature">
        <title>Complex archaea that bridge the gap between prokaryotes and eukaryotes.</title>
        <authorList>
            <person name="Spang A."/>
            <person name="Saw J.H."/>
            <person name="Jorgensen S.L."/>
            <person name="Zaremba-Niedzwiedzka K."/>
            <person name="Martijn J."/>
            <person name="Lind A.E."/>
            <person name="van Eijk R."/>
            <person name="Schleper C."/>
            <person name="Guy L."/>
            <person name="Ettema T.J."/>
        </authorList>
    </citation>
    <scope>NUCLEOTIDE SEQUENCE</scope>
</reference>
<keyword evidence="1" id="KW-0812">Transmembrane</keyword>
<evidence type="ECO:0000256" key="1">
    <source>
        <dbReference type="SAM" id="Phobius"/>
    </source>
</evidence>
<feature type="transmembrane region" description="Helical" evidence="1">
    <location>
        <begin position="108"/>
        <end position="127"/>
    </location>
</feature>